<accession>A0A926DI32</accession>
<evidence type="ECO:0000256" key="3">
    <source>
        <dbReference type="NCBIfam" id="TIGR00126"/>
    </source>
</evidence>
<evidence type="ECO:0000313" key="5">
    <source>
        <dbReference type="Proteomes" id="UP000617951"/>
    </source>
</evidence>
<dbReference type="PIRSF" id="PIRSF001357">
    <property type="entry name" value="DeoC"/>
    <property type="match status" value="1"/>
</dbReference>
<organism evidence="4 5">
    <name type="scientific">Guopingia tenuis</name>
    <dbReference type="NCBI Taxonomy" id="2763656"/>
    <lineage>
        <taxon>Bacteria</taxon>
        <taxon>Bacillati</taxon>
        <taxon>Bacillota</taxon>
        <taxon>Clostridia</taxon>
        <taxon>Christensenellales</taxon>
        <taxon>Christensenellaceae</taxon>
        <taxon>Guopingia</taxon>
    </lineage>
</organism>
<keyword evidence="4" id="KW-0456">Lyase</keyword>
<dbReference type="EMBL" id="JACRSS010000001">
    <property type="protein sequence ID" value="MBC8537480.1"/>
    <property type="molecule type" value="Genomic_DNA"/>
</dbReference>
<evidence type="ECO:0000313" key="4">
    <source>
        <dbReference type="EMBL" id="MBC8537480.1"/>
    </source>
</evidence>
<dbReference type="GO" id="GO:0009264">
    <property type="term" value="P:deoxyribonucleotide catabolic process"/>
    <property type="evidence" value="ECO:0007669"/>
    <property type="project" value="UniProtKB-UniRule"/>
</dbReference>
<dbReference type="NCBIfam" id="TIGR00126">
    <property type="entry name" value="deoC"/>
    <property type="match status" value="1"/>
</dbReference>
<dbReference type="Gene3D" id="3.20.20.70">
    <property type="entry name" value="Aldolase class I"/>
    <property type="match status" value="1"/>
</dbReference>
<dbReference type="PANTHER" id="PTHR10889:SF1">
    <property type="entry name" value="DEOXYRIBOSE-PHOSPHATE ALDOLASE"/>
    <property type="match status" value="1"/>
</dbReference>
<dbReference type="PANTHER" id="PTHR10889">
    <property type="entry name" value="DEOXYRIBOSE-PHOSPHATE ALDOLASE"/>
    <property type="match status" value="1"/>
</dbReference>
<dbReference type="AlphaFoldDB" id="A0A926DI32"/>
<dbReference type="Proteomes" id="UP000617951">
    <property type="component" value="Unassembled WGS sequence"/>
</dbReference>
<comment type="caution">
    <text evidence="4">The sequence shown here is derived from an EMBL/GenBank/DDBJ whole genome shotgun (WGS) entry which is preliminary data.</text>
</comment>
<dbReference type="EC" id="4.1.2.4" evidence="3"/>
<dbReference type="InterPro" id="IPR013785">
    <property type="entry name" value="Aldolase_TIM"/>
</dbReference>
<dbReference type="SUPFAM" id="SSF51569">
    <property type="entry name" value="Aldolase"/>
    <property type="match status" value="1"/>
</dbReference>
<dbReference type="GO" id="GO:0004139">
    <property type="term" value="F:deoxyribose-phosphate aldolase activity"/>
    <property type="evidence" value="ECO:0007669"/>
    <property type="project" value="UniProtKB-UniRule"/>
</dbReference>
<gene>
    <name evidence="4" type="primary">deoC</name>
    <name evidence="4" type="ORF">H8693_00845</name>
</gene>
<dbReference type="InterPro" id="IPR002915">
    <property type="entry name" value="DeoC/FbaB/LacD_aldolase"/>
</dbReference>
<evidence type="ECO:0000256" key="2">
    <source>
        <dbReference type="ARBA" id="ARBA00023270"/>
    </source>
</evidence>
<dbReference type="SMART" id="SM01133">
    <property type="entry name" value="DeoC"/>
    <property type="match status" value="1"/>
</dbReference>
<protein>
    <recommendedName>
        <fullName evidence="3">Deoxyribose-phosphate aldolase</fullName>
        <ecNumber evidence="3">4.1.2.4</ecNumber>
    </recommendedName>
</protein>
<dbReference type="InterPro" id="IPR011343">
    <property type="entry name" value="DeoC"/>
</dbReference>
<name>A0A926DI32_9FIRM</name>
<dbReference type="GO" id="GO:0016052">
    <property type="term" value="P:carbohydrate catabolic process"/>
    <property type="evidence" value="ECO:0007669"/>
    <property type="project" value="TreeGrafter"/>
</dbReference>
<keyword evidence="2" id="KW-0704">Schiff base</keyword>
<proteinExistence type="predicted"/>
<dbReference type="GO" id="GO:0005737">
    <property type="term" value="C:cytoplasm"/>
    <property type="evidence" value="ECO:0007669"/>
    <property type="project" value="InterPro"/>
</dbReference>
<keyword evidence="1" id="KW-0963">Cytoplasm</keyword>
<keyword evidence="5" id="KW-1185">Reference proteome</keyword>
<reference evidence="4" key="1">
    <citation type="submission" date="2020-08" db="EMBL/GenBank/DDBJ databases">
        <title>Genome public.</title>
        <authorList>
            <person name="Liu C."/>
            <person name="Sun Q."/>
        </authorList>
    </citation>
    <scope>NUCLEOTIDE SEQUENCE</scope>
    <source>
        <strain evidence="4">NSJ-63</strain>
    </source>
</reference>
<dbReference type="RefSeq" id="WP_249279388.1">
    <property type="nucleotide sequence ID" value="NZ_JACRSS010000001.1"/>
</dbReference>
<sequence length="223" mass="24457">MPINGHELARMTDLTLIKQLATKADMEELIANAKKYDVWVAVGLKCYVPMLVEAFKGTNTMTITSCCSRQGSDELETKIAGAKRYIELGVGEIENYMNFSYFKSKMYDEVVKDIRAIRDVAGDMTYKVILETPQFTDEELKIACELCIDGGADYVKTGTGTLGATDVHTIEVISKALKGRAKIKASGGIRTLETVDAMLDLGVARFGIGMSSAVELFEAANRR</sequence>
<evidence type="ECO:0000256" key="1">
    <source>
        <dbReference type="ARBA" id="ARBA00022490"/>
    </source>
</evidence>